<accession>A0ACC1RX60</accession>
<organism evidence="1 2">
    <name type="scientific">Fusarium decemcellulare</name>
    <dbReference type="NCBI Taxonomy" id="57161"/>
    <lineage>
        <taxon>Eukaryota</taxon>
        <taxon>Fungi</taxon>
        <taxon>Dikarya</taxon>
        <taxon>Ascomycota</taxon>
        <taxon>Pezizomycotina</taxon>
        <taxon>Sordariomycetes</taxon>
        <taxon>Hypocreomycetidae</taxon>
        <taxon>Hypocreales</taxon>
        <taxon>Nectriaceae</taxon>
        <taxon>Fusarium</taxon>
        <taxon>Fusarium decemcellulare species complex</taxon>
    </lineage>
</organism>
<dbReference type="EMBL" id="JANRMS010001549">
    <property type="protein sequence ID" value="KAJ3527507.1"/>
    <property type="molecule type" value="Genomic_DNA"/>
</dbReference>
<comment type="caution">
    <text evidence="1">The sequence shown here is derived from an EMBL/GenBank/DDBJ whole genome shotgun (WGS) entry which is preliminary data.</text>
</comment>
<evidence type="ECO:0000313" key="1">
    <source>
        <dbReference type="EMBL" id="KAJ3527507.1"/>
    </source>
</evidence>
<name>A0ACC1RX60_9HYPO</name>
<keyword evidence="2" id="KW-1185">Reference proteome</keyword>
<sequence length="1521" mass="168478">MEPDPDRSGPPAAVLEGQARARRLKKSRRSNRSAAGASVTGTSVAGVSVASSQANSQTATVATGTSSSINADSHTFPSRAEARDATTRDVFDLINEVDIEQHDGDQLSLVRNPPIEAVPITTLEASPSRSDEISGAPAVATPNTGRPLDLAQHNTQNNTFHETKHHSESNTQNTYYTFNWYGGGDGPPGGGGRGGGRGRWLPGWLPCGPCALICLILLIILLFAAVYGIATFWNNSIAWVQGIYSGLIYILTLGIFSQSPPDSPRVTIISSTTIDVTPNHIIPAPSGIYSAFYDLGFWMADLERLNAEADGADLELFFTRIQDLSVDVAGDLNDRWVIVANDIGVMEKRIGEAFGPLDQDLARILFDLERHPAATRWQQQQDNSSLWQKLVDMMPWRRNKTTAEILRTDYDRAKSLSAAARTSRDSFSGAEVEGIRKAVTVVKDGSCKVGNLVKTSGHQVSEEDAVADERRVKRLEKLLIQLQELENMEEIEGRILGLQLSKEPKDKEDVRKKEVRMAKWMGKIAEPPIYRAGLQWLTEISPTPSSCEYFTPLSVRSRQPRPADHASRRAELSLDFADVRPISDAGQAFKIEMDFFFVPASPILDTLHARSAGVGIPLILQPKPQQPDVAVMGFLEGDCDAQRSFNGVFFEHLILDSSKRMIWRAEDRTKMLAWLAQNRHSKATLGRNQASLSKLADSVGLDLRVLSQAHRCKAKDKMLRSLTYQLDGLVKKKKVTEYWDTATRTAMLRWPEELVRELTVGISETIHGIVQETMQQEEESPEPVVILDDDDRDFRDYEGDITMGNVCEMMDQTGLGQTPQGAGTFSQRDTEEAMRRSLGDQNPPAQFFPPPAAGLPHGQPAAQACYALHQQFPGGPAIAQTRGPSMSQTFNQPTQTFCPVSQALDPAVHQTINHPAPQSLNHFTSQAFGSPASQEFGPQESQAFNQQVPHQFSPPQSQNVCPPTTQEFGSRVSEAFDAPSLQSVSQSAPRQFGHPEPQNAPRPLASPSFGPRRPQPSGHDPMSLDHRPAINPESQRILQNQRCLDQQLRDADDQLQRRVQEVKEKEKELHQRELEAVENLVKANKEKQILEQKLQSMRKDYQEEVKETERLKDENRQQRERELQNVNPTPRPATGQDFLFDDWTLLDPAANPNQDLLASVTRMSASAAVRGSLFDMTSVALHRDEHQHRSPDLPLNEGPVPSTPLVPRPASGCGQNTFRVPDGDIDSESERASQDTPCPAPRRPYQALGLYLPNVQGPDTQSITNNGFRNELDSRPSELPSTSANTRPSLAGIYDQDWAKHGGARRPLQGPSSRPRSGASSDLIEFGPSPDDNAPRPQGVDRHEVTPPAIPWNTHPVHSPKMSRSAQLITGRKNSPPSAPLDARHEFRPSGWQSPPLSERYDSETESETDQLSESDDEEAASNPDDGDEPGLFRPDVERQSTVGLVLAPLDYDALHQRTEKMHQLVAVAIRGIWWRNQPEGDEREEHLDELDNELEGIDDLLCPRSATLHRMVAKYLSNDE</sequence>
<proteinExistence type="predicted"/>
<protein>
    <submittedName>
        <fullName evidence="1">Uncharacterized protein</fullName>
    </submittedName>
</protein>
<gene>
    <name evidence="1" type="ORF">NM208_g10667</name>
</gene>
<evidence type="ECO:0000313" key="2">
    <source>
        <dbReference type="Proteomes" id="UP001148629"/>
    </source>
</evidence>
<reference evidence="1" key="1">
    <citation type="submission" date="2022-08" db="EMBL/GenBank/DDBJ databases">
        <title>Genome Sequence of Fusarium decemcellulare.</title>
        <authorList>
            <person name="Buettner E."/>
        </authorList>
    </citation>
    <scope>NUCLEOTIDE SEQUENCE</scope>
    <source>
        <strain evidence="1">Babe19</strain>
    </source>
</reference>
<dbReference type="Proteomes" id="UP001148629">
    <property type="component" value="Unassembled WGS sequence"/>
</dbReference>